<dbReference type="EMBL" id="JBFXLU010000255">
    <property type="protein sequence ID" value="KAL2832761.1"/>
    <property type="molecule type" value="Genomic_DNA"/>
</dbReference>
<dbReference type="InterPro" id="IPR001077">
    <property type="entry name" value="COMT_C"/>
</dbReference>
<dbReference type="InterPro" id="IPR016461">
    <property type="entry name" value="COMT-like"/>
</dbReference>
<dbReference type="InterPro" id="IPR036390">
    <property type="entry name" value="WH_DNA-bd_sf"/>
</dbReference>
<dbReference type="PANTHER" id="PTHR43712:SF8">
    <property type="entry name" value="O-METHYLTRANSFERASE AF390-400"/>
    <property type="match status" value="1"/>
</dbReference>
<protein>
    <submittedName>
        <fullName evidence="5">S-adenosyl-L-methionine-dependent methyltransferase</fullName>
    </submittedName>
</protein>
<dbReference type="PANTHER" id="PTHR43712">
    <property type="entry name" value="PUTATIVE (AFU_ORTHOLOGUE AFUA_4G14580)-RELATED"/>
    <property type="match status" value="1"/>
</dbReference>
<dbReference type="PROSITE" id="PS51683">
    <property type="entry name" value="SAM_OMT_II"/>
    <property type="match status" value="1"/>
</dbReference>
<gene>
    <name evidence="5" type="ORF">BJY01DRAFT_253736</name>
</gene>
<evidence type="ECO:0000313" key="6">
    <source>
        <dbReference type="Proteomes" id="UP001610446"/>
    </source>
</evidence>
<keyword evidence="3" id="KW-0949">S-adenosyl-L-methionine</keyword>
<proteinExistence type="predicted"/>
<keyword evidence="2" id="KW-0808">Transferase</keyword>
<organism evidence="5 6">
    <name type="scientific">Aspergillus pseudoustus</name>
    <dbReference type="NCBI Taxonomy" id="1810923"/>
    <lineage>
        <taxon>Eukaryota</taxon>
        <taxon>Fungi</taxon>
        <taxon>Dikarya</taxon>
        <taxon>Ascomycota</taxon>
        <taxon>Pezizomycotina</taxon>
        <taxon>Eurotiomycetes</taxon>
        <taxon>Eurotiomycetidae</taxon>
        <taxon>Eurotiales</taxon>
        <taxon>Aspergillaceae</taxon>
        <taxon>Aspergillus</taxon>
        <taxon>Aspergillus subgen. Nidulantes</taxon>
    </lineage>
</organism>
<dbReference type="InterPro" id="IPR029063">
    <property type="entry name" value="SAM-dependent_MTases_sf"/>
</dbReference>
<dbReference type="Proteomes" id="UP001610446">
    <property type="component" value="Unassembled WGS sequence"/>
</dbReference>
<dbReference type="SUPFAM" id="SSF53335">
    <property type="entry name" value="S-adenosyl-L-methionine-dependent methyltransferases"/>
    <property type="match status" value="1"/>
</dbReference>
<dbReference type="GO" id="GO:0032259">
    <property type="term" value="P:methylation"/>
    <property type="evidence" value="ECO:0007669"/>
    <property type="project" value="UniProtKB-KW"/>
</dbReference>
<feature type="domain" description="O-methyltransferase C-terminal" evidence="4">
    <location>
        <begin position="222"/>
        <end position="379"/>
    </location>
</feature>
<keyword evidence="1 5" id="KW-0489">Methyltransferase</keyword>
<evidence type="ECO:0000256" key="3">
    <source>
        <dbReference type="ARBA" id="ARBA00022691"/>
    </source>
</evidence>
<evidence type="ECO:0000259" key="4">
    <source>
        <dbReference type="Pfam" id="PF00891"/>
    </source>
</evidence>
<dbReference type="Gene3D" id="1.10.10.10">
    <property type="entry name" value="Winged helix-like DNA-binding domain superfamily/Winged helix DNA-binding domain"/>
    <property type="match status" value="1"/>
</dbReference>
<dbReference type="GO" id="GO:0008168">
    <property type="term" value="F:methyltransferase activity"/>
    <property type="evidence" value="ECO:0007669"/>
    <property type="project" value="UniProtKB-KW"/>
</dbReference>
<evidence type="ECO:0000313" key="5">
    <source>
        <dbReference type="EMBL" id="KAL2832761.1"/>
    </source>
</evidence>
<dbReference type="Gene3D" id="3.40.50.150">
    <property type="entry name" value="Vaccinia Virus protein VP39"/>
    <property type="match status" value="1"/>
</dbReference>
<dbReference type="InterPro" id="IPR036388">
    <property type="entry name" value="WH-like_DNA-bd_sf"/>
</dbReference>
<accession>A0ABR4IYB4</accession>
<dbReference type="Pfam" id="PF00891">
    <property type="entry name" value="Methyltransf_2"/>
    <property type="match status" value="1"/>
</dbReference>
<name>A0ABR4IYB4_9EURO</name>
<comment type="caution">
    <text evidence="5">The sequence shown here is derived from an EMBL/GenBank/DDBJ whole genome shotgun (WGS) entry which is preliminary data.</text>
</comment>
<dbReference type="PIRSF" id="PIRSF005739">
    <property type="entry name" value="O-mtase"/>
    <property type="match status" value="1"/>
</dbReference>
<evidence type="ECO:0000256" key="2">
    <source>
        <dbReference type="ARBA" id="ARBA00022679"/>
    </source>
</evidence>
<reference evidence="5 6" key="1">
    <citation type="submission" date="2024-07" db="EMBL/GenBank/DDBJ databases">
        <title>Section-level genome sequencing and comparative genomics of Aspergillus sections Usti and Cavernicolus.</title>
        <authorList>
            <consortium name="Lawrence Berkeley National Laboratory"/>
            <person name="Nybo J.L."/>
            <person name="Vesth T.C."/>
            <person name="Theobald S."/>
            <person name="Frisvad J.C."/>
            <person name="Larsen T.O."/>
            <person name="Kjaerboelling I."/>
            <person name="Rothschild-Mancinelli K."/>
            <person name="Lyhne E.K."/>
            <person name="Kogle M.E."/>
            <person name="Barry K."/>
            <person name="Clum A."/>
            <person name="Na H."/>
            <person name="Ledsgaard L."/>
            <person name="Lin J."/>
            <person name="Lipzen A."/>
            <person name="Kuo A."/>
            <person name="Riley R."/>
            <person name="Mondo S."/>
            <person name="Labutti K."/>
            <person name="Haridas S."/>
            <person name="Pangalinan J."/>
            <person name="Salamov A.A."/>
            <person name="Simmons B.A."/>
            <person name="Magnuson J.K."/>
            <person name="Chen J."/>
            <person name="Drula E."/>
            <person name="Henrissat B."/>
            <person name="Wiebenga A."/>
            <person name="Lubbers R.J."/>
            <person name="Gomes A.C."/>
            <person name="Makela M.R."/>
            <person name="Stajich J."/>
            <person name="Grigoriev I.V."/>
            <person name="Mortensen U.H."/>
            <person name="De Vries R.P."/>
            <person name="Baker S.E."/>
            <person name="Andersen M.R."/>
        </authorList>
    </citation>
    <scope>NUCLEOTIDE SEQUENCE [LARGE SCALE GENOMIC DNA]</scope>
    <source>
        <strain evidence="5 6">CBS 123904</strain>
    </source>
</reference>
<evidence type="ECO:0000256" key="1">
    <source>
        <dbReference type="ARBA" id="ARBA00022603"/>
    </source>
</evidence>
<dbReference type="SUPFAM" id="SSF46785">
    <property type="entry name" value="Winged helix' DNA-binding domain"/>
    <property type="match status" value="1"/>
</dbReference>
<keyword evidence="6" id="KW-1185">Reference proteome</keyword>
<sequence>MSNTQAQEIIATLDAVQPQAFGESEVERLQVRAAARRLLARLETPYERAWGFCFEHPVVFAALQTCIDLGLWKAWTAAGGGERSVEELVKLTSPTIETNLLRRFFRLLAAFYVVEETGEDIFKPTPFSYAIGDESTKVRASLQAATYQYIAAGHNLPSYLAKTAYKEPTGFLSNNYTDTDRDGLNFFGRLQKSPEYYEAFTGHMEAWTAWKTPWTKVYDTTQLLEGAKLDDGSAFVVDVGGNTGIDIGHVLAKHPGLPAGSLVLQDLPEIIEKAQVDVTKVKAMVHDFFLPQPVRGSRAYFMHAVLHDWPDDQAHQLLVHTREGMTRGYSKLFVYDIVLPPTGASISQTTMDVNMLSLLAAAERTQEAWERLLKEAGYRIVKFWPDPQQYEMVIEAEVA</sequence>